<sequence>MSDYFFVALDLEEHSLCVGLCFKDSLWFKQVIHSNTILHNFDIKNKVSNKSRVIATCTYHGCLWRIRASLCSYGHSFEVKKLHSTHICPGVNRARNKQKTTCCVAHEI</sequence>
<dbReference type="EMBL" id="JAGYWB010000012">
    <property type="protein sequence ID" value="KAI0502207.1"/>
    <property type="molecule type" value="Genomic_DNA"/>
</dbReference>
<proteinExistence type="predicted"/>
<evidence type="ECO:0000259" key="1">
    <source>
        <dbReference type="Pfam" id="PF03108"/>
    </source>
</evidence>
<dbReference type="InterPro" id="IPR004332">
    <property type="entry name" value="Transposase_MuDR"/>
</dbReference>
<dbReference type="Proteomes" id="UP000829196">
    <property type="component" value="Unassembled WGS sequence"/>
</dbReference>
<accession>A0A8T3B1F2</accession>
<evidence type="ECO:0000313" key="2">
    <source>
        <dbReference type="EMBL" id="KAI0502207.1"/>
    </source>
</evidence>
<evidence type="ECO:0000313" key="3">
    <source>
        <dbReference type="Proteomes" id="UP000829196"/>
    </source>
</evidence>
<feature type="domain" description="Transposase MuDR plant" evidence="1">
    <location>
        <begin position="16"/>
        <end position="76"/>
    </location>
</feature>
<organism evidence="2 3">
    <name type="scientific">Dendrobium nobile</name>
    <name type="common">Orchid</name>
    <dbReference type="NCBI Taxonomy" id="94219"/>
    <lineage>
        <taxon>Eukaryota</taxon>
        <taxon>Viridiplantae</taxon>
        <taxon>Streptophyta</taxon>
        <taxon>Embryophyta</taxon>
        <taxon>Tracheophyta</taxon>
        <taxon>Spermatophyta</taxon>
        <taxon>Magnoliopsida</taxon>
        <taxon>Liliopsida</taxon>
        <taxon>Asparagales</taxon>
        <taxon>Orchidaceae</taxon>
        <taxon>Epidendroideae</taxon>
        <taxon>Malaxideae</taxon>
        <taxon>Dendrobiinae</taxon>
        <taxon>Dendrobium</taxon>
    </lineage>
</organism>
<protein>
    <recommendedName>
        <fullName evidence="1">Transposase MuDR plant domain-containing protein</fullName>
    </recommendedName>
</protein>
<keyword evidence="3" id="KW-1185">Reference proteome</keyword>
<reference evidence="2" key="1">
    <citation type="journal article" date="2022" name="Front. Genet.">
        <title>Chromosome-Scale Assembly of the Dendrobium nobile Genome Provides Insights Into the Molecular Mechanism of the Biosynthesis of the Medicinal Active Ingredient of Dendrobium.</title>
        <authorList>
            <person name="Xu Q."/>
            <person name="Niu S.-C."/>
            <person name="Li K.-L."/>
            <person name="Zheng P.-J."/>
            <person name="Zhang X.-J."/>
            <person name="Jia Y."/>
            <person name="Liu Y."/>
            <person name="Niu Y.-X."/>
            <person name="Yu L.-H."/>
            <person name="Chen D.-F."/>
            <person name="Zhang G.-Q."/>
        </authorList>
    </citation>
    <scope>NUCLEOTIDE SEQUENCE</scope>
    <source>
        <tissue evidence="2">Leaf</tissue>
    </source>
</reference>
<name>A0A8T3B1F2_DENNO</name>
<gene>
    <name evidence="2" type="ORF">KFK09_017154</name>
</gene>
<dbReference type="Pfam" id="PF03108">
    <property type="entry name" value="DBD_Tnp_Mut"/>
    <property type="match status" value="1"/>
</dbReference>
<dbReference type="AlphaFoldDB" id="A0A8T3B1F2"/>
<comment type="caution">
    <text evidence="2">The sequence shown here is derived from an EMBL/GenBank/DDBJ whole genome shotgun (WGS) entry which is preliminary data.</text>
</comment>